<evidence type="ECO:0000259" key="8">
    <source>
        <dbReference type="Pfam" id="PF00497"/>
    </source>
</evidence>
<feature type="transmembrane region" description="Helical" evidence="7">
    <location>
        <begin position="278"/>
        <end position="298"/>
    </location>
</feature>
<keyword evidence="5 7" id="KW-1133">Transmembrane helix</keyword>
<evidence type="ECO:0000313" key="11">
    <source>
        <dbReference type="Proteomes" id="UP000664414"/>
    </source>
</evidence>
<dbReference type="AlphaFoldDB" id="A0A8J7PSP6"/>
<evidence type="ECO:0000256" key="1">
    <source>
        <dbReference type="ARBA" id="ARBA00004651"/>
    </source>
</evidence>
<feature type="transmembrane region" description="Helical" evidence="7">
    <location>
        <begin position="305"/>
        <end position="328"/>
    </location>
</feature>
<feature type="domain" description="Glycine transporter" evidence="9">
    <location>
        <begin position="281"/>
        <end position="353"/>
    </location>
</feature>
<evidence type="ECO:0000259" key="9">
    <source>
        <dbReference type="Pfam" id="PF03458"/>
    </source>
</evidence>
<dbReference type="InterPro" id="IPR001638">
    <property type="entry name" value="Solute-binding_3/MltF_N"/>
</dbReference>
<dbReference type="PANTHER" id="PTHR30506">
    <property type="entry name" value="INNER MEMBRANE PROTEIN"/>
    <property type="match status" value="1"/>
</dbReference>
<comment type="caution">
    <text evidence="10">The sequence shown here is derived from an EMBL/GenBank/DDBJ whole genome shotgun (WGS) entry which is preliminary data.</text>
</comment>
<protein>
    <submittedName>
        <fullName evidence="10">TRIC cation channel family protein</fullName>
    </submittedName>
</protein>
<feature type="transmembrane region" description="Helical" evidence="7">
    <location>
        <begin position="382"/>
        <end position="403"/>
    </location>
</feature>
<dbReference type="Pfam" id="PF03458">
    <property type="entry name" value="Gly_transporter"/>
    <property type="match status" value="2"/>
</dbReference>
<evidence type="ECO:0000256" key="5">
    <source>
        <dbReference type="ARBA" id="ARBA00022989"/>
    </source>
</evidence>
<reference evidence="10" key="1">
    <citation type="submission" date="2021-02" db="EMBL/GenBank/DDBJ databases">
        <title>Thiocyanate and organic carbon inputs drive convergent selection for specific autotrophic Afipia and Thiobacillus strains within complex microbiomes.</title>
        <authorList>
            <person name="Huddy R.J."/>
            <person name="Sachdeva R."/>
            <person name="Kadzinga F."/>
            <person name="Kantor R.S."/>
            <person name="Harrison S.T.L."/>
            <person name="Banfield J.F."/>
        </authorList>
    </citation>
    <scope>NUCLEOTIDE SEQUENCE</scope>
    <source>
        <strain evidence="10">SCN18_10_11_15_R4_P_38_20</strain>
    </source>
</reference>
<keyword evidence="4 7" id="KW-0812">Transmembrane</keyword>
<feature type="transmembrane region" description="Helical" evidence="7">
    <location>
        <begin position="471"/>
        <end position="494"/>
    </location>
</feature>
<feature type="domain" description="Glycine transporter" evidence="9">
    <location>
        <begin position="384"/>
        <end position="458"/>
    </location>
</feature>
<comment type="subcellular location">
    <subcellularLocation>
        <location evidence="1">Cell membrane</location>
        <topology evidence="1">Multi-pass membrane protein</topology>
    </subcellularLocation>
</comment>
<dbReference type="EMBL" id="JAFKGL010000015">
    <property type="protein sequence ID" value="MBN9413019.1"/>
    <property type="molecule type" value="Genomic_DNA"/>
</dbReference>
<feature type="domain" description="Solute-binding protein family 3/N-terminal" evidence="8">
    <location>
        <begin position="38"/>
        <end position="265"/>
    </location>
</feature>
<evidence type="ECO:0000256" key="4">
    <source>
        <dbReference type="ARBA" id="ARBA00022692"/>
    </source>
</evidence>
<dbReference type="SUPFAM" id="SSF53850">
    <property type="entry name" value="Periplasmic binding protein-like II"/>
    <property type="match status" value="1"/>
</dbReference>
<evidence type="ECO:0000256" key="2">
    <source>
        <dbReference type="ARBA" id="ARBA00008193"/>
    </source>
</evidence>
<accession>A0A8J7PSP6</accession>
<dbReference type="GO" id="GO:0005886">
    <property type="term" value="C:plasma membrane"/>
    <property type="evidence" value="ECO:0007669"/>
    <property type="project" value="UniProtKB-SubCell"/>
</dbReference>
<gene>
    <name evidence="10" type="ORF">J0H12_03750</name>
</gene>
<comment type="similarity">
    <text evidence="2">Belongs to the UPF0126 family.</text>
</comment>
<dbReference type="InterPro" id="IPR005115">
    <property type="entry name" value="Gly_transporter"/>
</dbReference>
<feature type="transmembrane region" description="Helical" evidence="7">
    <location>
        <begin position="340"/>
        <end position="361"/>
    </location>
</feature>
<proteinExistence type="inferred from homology"/>
<feature type="transmembrane region" description="Helical" evidence="7">
    <location>
        <begin position="409"/>
        <end position="431"/>
    </location>
</feature>
<sequence length="511" mass="59330">MVLKKLMTILKFLFLFFFVFEGTIDAIPMKILKCGWYSWEPYQYVHKKNEHNHLTGLDVHIFNAVAAICKYEIYYEEISWQQHQEKMKLGVYDIAMGVTKTTEREKSYYFTESYRDSIDAFFIFKEMSKKFHFYDVSELILEIKRRQIRVGVTGGYRYSSEELNDFINDKRYQHLIFKADSVSQNIVWLEKKLIDGFLADQVNGLTIARHRRLHEKLETYEISRSPIHFMLSKKTTSLKDLNTFNKAIQNFKDSKEYNLAFKTYLVAPLFSQSIDRKWFYIIDIIGTIAFALSGIIIAYHMRATLFTTITLAMLPAIGGGMMRDIIVGRRPLGVLQTPDYLFAVFGTVFTCYIAFHLFAFLSSCIHCYPKMRPNVKFLGRALDVFDALGLAAFTVIGTNVAVISNCEPLWLWGPLLAAITGAGGGVIRDLLRPDRYMSFMGELYAEVAIIWSFFLSLFLHFHHTYLSSNEVLWAIIVTIVGVFITRILASIFDIKGPNFLSKRKYFKRLRR</sequence>
<keyword evidence="6 7" id="KW-0472">Membrane</keyword>
<evidence type="ECO:0000256" key="7">
    <source>
        <dbReference type="SAM" id="Phobius"/>
    </source>
</evidence>
<evidence type="ECO:0000313" key="10">
    <source>
        <dbReference type="EMBL" id="MBN9413019.1"/>
    </source>
</evidence>
<dbReference type="Proteomes" id="UP000664414">
    <property type="component" value="Unassembled WGS sequence"/>
</dbReference>
<dbReference type="Gene3D" id="3.40.190.10">
    <property type="entry name" value="Periplasmic binding protein-like II"/>
    <property type="match status" value="2"/>
</dbReference>
<dbReference type="Pfam" id="PF00497">
    <property type="entry name" value="SBP_bac_3"/>
    <property type="match status" value="1"/>
</dbReference>
<dbReference type="PANTHER" id="PTHR30506:SF3">
    <property type="entry name" value="UPF0126 INNER MEMBRANE PROTEIN YADS-RELATED"/>
    <property type="match status" value="1"/>
</dbReference>
<evidence type="ECO:0000256" key="6">
    <source>
        <dbReference type="ARBA" id="ARBA00023136"/>
    </source>
</evidence>
<evidence type="ECO:0000256" key="3">
    <source>
        <dbReference type="ARBA" id="ARBA00022475"/>
    </source>
</evidence>
<keyword evidence="3" id="KW-1003">Cell membrane</keyword>
<name>A0A8J7PSP6_9PROT</name>
<feature type="transmembrane region" description="Helical" evidence="7">
    <location>
        <begin position="443"/>
        <end position="465"/>
    </location>
</feature>
<organism evidence="10 11">
    <name type="scientific">Candidatus Paracaedimonas acanthamoebae</name>
    <dbReference type="NCBI Taxonomy" id="244581"/>
    <lineage>
        <taxon>Bacteria</taxon>
        <taxon>Pseudomonadati</taxon>
        <taxon>Pseudomonadota</taxon>
        <taxon>Alphaproteobacteria</taxon>
        <taxon>Holosporales</taxon>
        <taxon>Caedimonadaceae</taxon>
        <taxon>Candidatus Paracaedimonas</taxon>
    </lineage>
</organism>